<feature type="compositionally biased region" description="Acidic residues" evidence="1">
    <location>
        <begin position="184"/>
        <end position="220"/>
    </location>
</feature>
<evidence type="ECO:0000256" key="1">
    <source>
        <dbReference type="SAM" id="MobiDB-lite"/>
    </source>
</evidence>
<evidence type="ECO:0000313" key="3">
    <source>
        <dbReference type="Proteomes" id="UP000838412"/>
    </source>
</evidence>
<dbReference type="OrthoDB" id="10052935at2759"/>
<reference evidence="2" key="1">
    <citation type="submission" date="2022-01" db="EMBL/GenBank/DDBJ databases">
        <authorList>
            <person name="Braso-Vives M."/>
        </authorList>
    </citation>
    <scope>NUCLEOTIDE SEQUENCE</scope>
</reference>
<dbReference type="Proteomes" id="UP000838412">
    <property type="component" value="Chromosome 1"/>
</dbReference>
<accession>A0A8J9YJY7</accession>
<dbReference type="EMBL" id="OV696686">
    <property type="protein sequence ID" value="CAH1233120.1"/>
    <property type="molecule type" value="Genomic_DNA"/>
</dbReference>
<keyword evidence="3" id="KW-1185">Reference proteome</keyword>
<name>A0A8J9YJY7_BRALA</name>
<dbReference type="AlphaFoldDB" id="A0A8J9YJY7"/>
<organism evidence="2 3">
    <name type="scientific">Branchiostoma lanceolatum</name>
    <name type="common">Common lancelet</name>
    <name type="synonym">Amphioxus lanceolatum</name>
    <dbReference type="NCBI Taxonomy" id="7740"/>
    <lineage>
        <taxon>Eukaryota</taxon>
        <taxon>Metazoa</taxon>
        <taxon>Chordata</taxon>
        <taxon>Cephalochordata</taxon>
        <taxon>Leptocardii</taxon>
        <taxon>Amphioxiformes</taxon>
        <taxon>Branchiostomatidae</taxon>
        <taxon>Branchiostoma</taxon>
    </lineage>
</organism>
<protein>
    <submittedName>
        <fullName evidence="2">Hypp598 protein</fullName>
    </submittedName>
</protein>
<sequence length="220" mass="25520">MKASPGEEGNLTPSSSKERAVKWGTFFARLHLMKSHVTPYIHAMVYHVPRFLAKYKFIDNLSCESVEQDFEELAAAMKARPGAAGHLSPTAFQAKARRWGVSFRRVTFDEHVTPYMHAMIYHIPQFLRKYKYINDLSCESVEQEYENRDLFAILHNLDRKKAIMGPNAAQRSANLQEVQQREDAAEEDSEEEDRENVAEVDGETFEEDYEEEMFEEDDDE</sequence>
<evidence type="ECO:0000313" key="2">
    <source>
        <dbReference type="EMBL" id="CAH1233120.1"/>
    </source>
</evidence>
<gene>
    <name evidence="2" type="primary">Hypp598</name>
    <name evidence="2" type="ORF">BLAG_LOCUS1977</name>
</gene>
<proteinExistence type="predicted"/>
<feature type="region of interest" description="Disordered" evidence="1">
    <location>
        <begin position="170"/>
        <end position="220"/>
    </location>
</feature>